<gene>
    <name evidence="3" type="ORF">BJ875DRAFT_126136</name>
</gene>
<comment type="caution">
    <text evidence="3">The sequence shown here is derived from an EMBL/GenBank/DDBJ whole genome shotgun (WGS) entry which is preliminary data.</text>
</comment>
<organism evidence="3 4">
    <name type="scientific">Amylocarpus encephaloides</name>
    <dbReference type="NCBI Taxonomy" id="45428"/>
    <lineage>
        <taxon>Eukaryota</taxon>
        <taxon>Fungi</taxon>
        <taxon>Dikarya</taxon>
        <taxon>Ascomycota</taxon>
        <taxon>Pezizomycotina</taxon>
        <taxon>Leotiomycetes</taxon>
        <taxon>Helotiales</taxon>
        <taxon>Helotiales incertae sedis</taxon>
        <taxon>Amylocarpus</taxon>
    </lineage>
</organism>
<evidence type="ECO:0000256" key="1">
    <source>
        <dbReference type="SAM" id="MobiDB-lite"/>
    </source>
</evidence>
<protein>
    <submittedName>
        <fullName evidence="3">Uncharacterized protein</fullName>
    </submittedName>
</protein>
<sequence>MACCGPAFTTYCLLLATPCSAQAFICQRAGPESVCGTLMKVSPEVGKLRVAELKMPRLCITWVPYTNNKNHPPLMAKVLTTLLFVPATQSREKSRVRPGRAPSQTLHAQ</sequence>
<reference evidence="3" key="1">
    <citation type="journal article" date="2021" name="IMA Fungus">
        <title>Genomic characterization of three marine fungi, including Emericellopsis atlantica sp. nov. with signatures of a generalist lifestyle and marine biomass degradation.</title>
        <authorList>
            <person name="Hagestad O.C."/>
            <person name="Hou L."/>
            <person name="Andersen J.H."/>
            <person name="Hansen E.H."/>
            <person name="Altermark B."/>
            <person name="Li C."/>
            <person name="Kuhnert E."/>
            <person name="Cox R.J."/>
            <person name="Crous P.W."/>
            <person name="Spatafora J.W."/>
            <person name="Lail K."/>
            <person name="Amirebrahimi M."/>
            <person name="Lipzen A."/>
            <person name="Pangilinan J."/>
            <person name="Andreopoulos W."/>
            <person name="Hayes R.D."/>
            <person name="Ng V."/>
            <person name="Grigoriev I.V."/>
            <person name="Jackson S.A."/>
            <person name="Sutton T.D.S."/>
            <person name="Dobson A.D.W."/>
            <person name="Rama T."/>
        </authorList>
    </citation>
    <scope>NUCLEOTIDE SEQUENCE</scope>
    <source>
        <strain evidence="3">TRa018bII</strain>
    </source>
</reference>
<dbReference type="EMBL" id="MU251381">
    <property type="protein sequence ID" value="KAG9237756.1"/>
    <property type="molecule type" value="Genomic_DNA"/>
</dbReference>
<feature type="chain" id="PRO_5040492651" evidence="2">
    <location>
        <begin position="24"/>
        <end position="109"/>
    </location>
</feature>
<keyword evidence="4" id="KW-1185">Reference proteome</keyword>
<dbReference type="AlphaFoldDB" id="A0A9P7YQ84"/>
<feature type="signal peptide" evidence="2">
    <location>
        <begin position="1"/>
        <end position="23"/>
    </location>
</feature>
<accession>A0A9P7YQ84</accession>
<evidence type="ECO:0000313" key="3">
    <source>
        <dbReference type="EMBL" id="KAG9237756.1"/>
    </source>
</evidence>
<name>A0A9P7YQ84_9HELO</name>
<feature type="region of interest" description="Disordered" evidence="1">
    <location>
        <begin position="88"/>
        <end position="109"/>
    </location>
</feature>
<evidence type="ECO:0000256" key="2">
    <source>
        <dbReference type="SAM" id="SignalP"/>
    </source>
</evidence>
<dbReference type="Proteomes" id="UP000824998">
    <property type="component" value="Unassembled WGS sequence"/>
</dbReference>
<keyword evidence="2" id="KW-0732">Signal</keyword>
<evidence type="ECO:0000313" key="4">
    <source>
        <dbReference type="Proteomes" id="UP000824998"/>
    </source>
</evidence>
<proteinExistence type="predicted"/>